<dbReference type="InterPro" id="IPR003400">
    <property type="entry name" value="ExbD"/>
</dbReference>
<accession>A0A1I5ATF6</accession>
<keyword evidence="7" id="KW-0653">Protein transport</keyword>
<comment type="subcellular location">
    <subcellularLocation>
        <location evidence="1">Cell membrane</location>
        <topology evidence="1">Single-pass membrane protein</topology>
    </subcellularLocation>
    <subcellularLocation>
        <location evidence="7">Cell membrane</location>
        <topology evidence="7">Single-pass type II membrane protein</topology>
    </subcellularLocation>
</comment>
<dbReference type="GO" id="GO:0022857">
    <property type="term" value="F:transmembrane transporter activity"/>
    <property type="evidence" value="ECO:0007669"/>
    <property type="project" value="InterPro"/>
</dbReference>
<evidence type="ECO:0000313" key="8">
    <source>
        <dbReference type="EMBL" id="SFN65705.1"/>
    </source>
</evidence>
<proteinExistence type="inferred from homology"/>
<name>A0A1I5ATF6_9FLAO</name>
<dbReference type="Proteomes" id="UP000198705">
    <property type="component" value="Unassembled WGS sequence"/>
</dbReference>
<protein>
    <submittedName>
        <fullName evidence="8">Biopolymer transport protein ExbD</fullName>
    </submittedName>
</protein>
<keyword evidence="4 7" id="KW-0812">Transmembrane</keyword>
<keyword evidence="9" id="KW-1185">Reference proteome</keyword>
<evidence type="ECO:0000256" key="3">
    <source>
        <dbReference type="ARBA" id="ARBA00022475"/>
    </source>
</evidence>
<dbReference type="RefSeq" id="WP_092207075.1">
    <property type="nucleotide sequence ID" value="NZ_FOVN01000002.1"/>
</dbReference>
<dbReference type="OrthoDB" id="9801500at2"/>
<evidence type="ECO:0000256" key="4">
    <source>
        <dbReference type="ARBA" id="ARBA00022692"/>
    </source>
</evidence>
<gene>
    <name evidence="8" type="ORF">SAMN04487989_102272</name>
</gene>
<keyword evidence="5" id="KW-1133">Transmembrane helix</keyword>
<evidence type="ECO:0000256" key="5">
    <source>
        <dbReference type="ARBA" id="ARBA00022989"/>
    </source>
</evidence>
<dbReference type="STRING" id="649333.SAMN04487989_102272"/>
<evidence type="ECO:0000313" key="9">
    <source>
        <dbReference type="Proteomes" id="UP000198705"/>
    </source>
</evidence>
<dbReference type="Pfam" id="PF02472">
    <property type="entry name" value="ExbD"/>
    <property type="match status" value="1"/>
</dbReference>
<dbReference type="PANTHER" id="PTHR30558:SF3">
    <property type="entry name" value="BIOPOLYMER TRANSPORT PROTEIN EXBD-RELATED"/>
    <property type="match status" value="1"/>
</dbReference>
<sequence>MRHHRNSEKVNAGSMADIAFLLLIFFLVTTTISIDAGINRNLPALCPTNDCATPATEHNVLRIILNDDNEILMNKELVSFREINNLVSDFVNNNGDKSCNYCSGKQLSTASENPQKAIVVLEHDRQTSYELFIQVQNEINKAYAKLRNEYSQNKFQKSIQELSSSELQDVKHAYPINISEPK</sequence>
<keyword evidence="3" id="KW-1003">Cell membrane</keyword>
<dbReference type="GO" id="GO:0015031">
    <property type="term" value="P:protein transport"/>
    <property type="evidence" value="ECO:0007669"/>
    <property type="project" value="UniProtKB-KW"/>
</dbReference>
<evidence type="ECO:0000256" key="6">
    <source>
        <dbReference type="ARBA" id="ARBA00023136"/>
    </source>
</evidence>
<reference evidence="9" key="1">
    <citation type="submission" date="2016-10" db="EMBL/GenBank/DDBJ databases">
        <authorList>
            <person name="Varghese N."/>
            <person name="Submissions S."/>
        </authorList>
    </citation>
    <scope>NUCLEOTIDE SEQUENCE [LARGE SCALE GENOMIC DNA]</scope>
    <source>
        <strain evidence="9">DSM 23925</strain>
    </source>
</reference>
<dbReference type="EMBL" id="FOVN01000002">
    <property type="protein sequence ID" value="SFN65705.1"/>
    <property type="molecule type" value="Genomic_DNA"/>
</dbReference>
<dbReference type="AlphaFoldDB" id="A0A1I5ATF6"/>
<evidence type="ECO:0000256" key="7">
    <source>
        <dbReference type="RuleBase" id="RU003879"/>
    </source>
</evidence>
<evidence type="ECO:0000256" key="1">
    <source>
        <dbReference type="ARBA" id="ARBA00004162"/>
    </source>
</evidence>
<dbReference type="GO" id="GO:0005886">
    <property type="term" value="C:plasma membrane"/>
    <property type="evidence" value="ECO:0007669"/>
    <property type="project" value="UniProtKB-SubCell"/>
</dbReference>
<keyword evidence="6" id="KW-0472">Membrane</keyword>
<organism evidence="8 9">
    <name type="scientific">Bizionia echini</name>
    <dbReference type="NCBI Taxonomy" id="649333"/>
    <lineage>
        <taxon>Bacteria</taxon>
        <taxon>Pseudomonadati</taxon>
        <taxon>Bacteroidota</taxon>
        <taxon>Flavobacteriia</taxon>
        <taxon>Flavobacteriales</taxon>
        <taxon>Flavobacteriaceae</taxon>
        <taxon>Bizionia</taxon>
    </lineage>
</organism>
<dbReference type="PANTHER" id="PTHR30558">
    <property type="entry name" value="EXBD MEMBRANE COMPONENT OF PMF-DRIVEN MACROMOLECULE IMPORT SYSTEM"/>
    <property type="match status" value="1"/>
</dbReference>
<keyword evidence="7" id="KW-0813">Transport</keyword>
<comment type="similarity">
    <text evidence="2 7">Belongs to the ExbD/TolR family.</text>
</comment>
<evidence type="ECO:0000256" key="2">
    <source>
        <dbReference type="ARBA" id="ARBA00005811"/>
    </source>
</evidence>